<reference evidence="2" key="2">
    <citation type="submission" date="2021-09" db="EMBL/GenBank/DDBJ databases">
        <authorList>
            <person name="Gilroy R."/>
        </authorList>
    </citation>
    <scope>NUCLEOTIDE SEQUENCE</scope>
    <source>
        <strain evidence="2">CHK135-1449</strain>
    </source>
</reference>
<reference evidence="2" key="1">
    <citation type="journal article" date="2021" name="PeerJ">
        <title>Extensive microbial diversity within the chicken gut microbiome revealed by metagenomics and culture.</title>
        <authorList>
            <person name="Gilroy R."/>
            <person name="Ravi A."/>
            <person name="Getino M."/>
            <person name="Pursley I."/>
            <person name="Horton D.L."/>
            <person name="Alikhan N.F."/>
            <person name="Baker D."/>
            <person name="Gharbi K."/>
            <person name="Hall N."/>
            <person name="Watson M."/>
            <person name="Adriaenssens E.M."/>
            <person name="Foster-Nyarko E."/>
            <person name="Jarju S."/>
            <person name="Secka A."/>
            <person name="Antonio M."/>
            <person name="Oren A."/>
            <person name="Chaudhuri R.R."/>
            <person name="La Ragione R."/>
            <person name="Hildebrand F."/>
            <person name="Pallen M.J."/>
        </authorList>
    </citation>
    <scope>NUCLEOTIDE SEQUENCE</scope>
    <source>
        <strain evidence="2">CHK135-1449</strain>
    </source>
</reference>
<dbReference type="Proteomes" id="UP000787156">
    <property type="component" value="Unassembled WGS sequence"/>
</dbReference>
<dbReference type="AlphaFoldDB" id="A0A9D2ZZG1"/>
<accession>A0A9D2ZZG1</accession>
<evidence type="ECO:0000256" key="1">
    <source>
        <dbReference type="SAM" id="SignalP"/>
    </source>
</evidence>
<proteinExistence type="predicted"/>
<keyword evidence="1" id="KW-0732">Signal</keyword>
<comment type="caution">
    <text evidence="2">The sequence shown here is derived from an EMBL/GenBank/DDBJ whole genome shotgun (WGS) entry which is preliminary data.</text>
</comment>
<gene>
    <name evidence="2" type="ORF">K8V79_07700</name>
</gene>
<protein>
    <submittedName>
        <fullName evidence="2">Uncharacterized protein</fullName>
    </submittedName>
</protein>
<name>A0A9D2ZZG1_ACILW</name>
<sequence length="157" mass="17997">MQKKYWAFAVIAGLSSLFMQANASEFDQYLQNKGILNSKFKIQKKAELNELLAVLSAEDSKTLPLQIDQNTVIEQLQLTANKTSLKGVITTPDFAQFETDLGRKEVQKLIMKNLVQSCPIFFEHEYQKLNPYTVQLELSSEKNRYTLELKQKDCGIK</sequence>
<organism evidence="2 3">
    <name type="scientific">Acinetobacter lwoffii</name>
    <dbReference type="NCBI Taxonomy" id="28090"/>
    <lineage>
        <taxon>Bacteria</taxon>
        <taxon>Pseudomonadati</taxon>
        <taxon>Pseudomonadota</taxon>
        <taxon>Gammaproteobacteria</taxon>
        <taxon>Moraxellales</taxon>
        <taxon>Moraxellaceae</taxon>
        <taxon>Acinetobacter</taxon>
    </lineage>
</organism>
<feature type="signal peptide" evidence="1">
    <location>
        <begin position="1"/>
        <end position="23"/>
    </location>
</feature>
<evidence type="ECO:0000313" key="2">
    <source>
        <dbReference type="EMBL" id="HJF28115.1"/>
    </source>
</evidence>
<feature type="chain" id="PRO_5038362202" evidence="1">
    <location>
        <begin position="24"/>
        <end position="157"/>
    </location>
</feature>
<dbReference type="EMBL" id="DYWX01000079">
    <property type="protein sequence ID" value="HJF28115.1"/>
    <property type="molecule type" value="Genomic_DNA"/>
</dbReference>
<evidence type="ECO:0000313" key="3">
    <source>
        <dbReference type="Proteomes" id="UP000787156"/>
    </source>
</evidence>